<dbReference type="SUPFAM" id="SSF47384">
    <property type="entry name" value="Homodimeric domain of signal transducing histidine kinase"/>
    <property type="match status" value="1"/>
</dbReference>
<dbReference type="SMART" id="SM00388">
    <property type="entry name" value="HisKA"/>
    <property type="match status" value="1"/>
</dbReference>
<keyword evidence="3 14" id="KW-1003">Cell membrane</keyword>
<evidence type="ECO:0000256" key="14">
    <source>
        <dbReference type="RuleBase" id="RU364088"/>
    </source>
</evidence>
<evidence type="ECO:0000256" key="6">
    <source>
        <dbReference type="ARBA" id="ARBA00022679"/>
    </source>
</evidence>
<feature type="domain" description="HAMP" evidence="16">
    <location>
        <begin position="185"/>
        <end position="238"/>
    </location>
</feature>
<dbReference type="Pfam" id="PF00512">
    <property type="entry name" value="HisKA"/>
    <property type="match status" value="1"/>
</dbReference>
<evidence type="ECO:0000259" key="15">
    <source>
        <dbReference type="PROSITE" id="PS50109"/>
    </source>
</evidence>
<dbReference type="CDD" id="cd00082">
    <property type="entry name" value="HisKA"/>
    <property type="match status" value="1"/>
</dbReference>
<dbReference type="InterPro" id="IPR006290">
    <property type="entry name" value="CztS_silS_copS"/>
</dbReference>
<dbReference type="CDD" id="cd00075">
    <property type="entry name" value="HATPase"/>
    <property type="match status" value="1"/>
</dbReference>
<dbReference type="SMART" id="SM00387">
    <property type="entry name" value="HATPase_c"/>
    <property type="match status" value="1"/>
</dbReference>
<evidence type="ECO:0000256" key="4">
    <source>
        <dbReference type="ARBA" id="ARBA00022519"/>
    </source>
</evidence>
<keyword evidence="12 14" id="KW-0902">Two-component regulatory system</keyword>
<dbReference type="Gene3D" id="3.30.565.10">
    <property type="entry name" value="Histidine kinase-like ATPase, C-terminal domain"/>
    <property type="match status" value="1"/>
</dbReference>
<evidence type="ECO:0000256" key="3">
    <source>
        <dbReference type="ARBA" id="ARBA00022475"/>
    </source>
</evidence>
<evidence type="ECO:0000256" key="10">
    <source>
        <dbReference type="ARBA" id="ARBA00022840"/>
    </source>
</evidence>
<dbReference type="InterPro" id="IPR050428">
    <property type="entry name" value="TCS_sensor_his_kinase"/>
</dbReference>
<keyword evidence="18" id="KW-1185">Reference proteome</keyword>
<dbReference type="Gene3D" id="1.10.287.130">
    <property type="match status" value="1"/>
</dbReference>
<dbReference type="Proteomes" id="UP000672657">
    <property type="component" value="Unassembled WGS sequence"/>
</dbReference>
<dbReference type="InterPro" id="IPR004358">
    <property type="entry name" value="Sig_transdc_His_kin-like_C"/>
</dbReference>
<evidence type="ECO:0000256" key="1">
    <source>
        <dbReference type="ARBA" id="ARBA00000085"/>
    </source>
</evidence>
<dbReference type="Pfam" id="PF00672">
    <property type="entry name" value="HAMP"/>
    <property type="match status" value="1"/>
</dbReference>
<evidence type="ECO:0000313" key="18">
    <source>
        <dbReference type="Proteomes" id="UP000672657"/>
    </source>
</evidence>
<keyword evidence="5" id="KW-0597">Phosphoprotein</keyword>
<evidence type="ECO:0000256" key="7">
    <source>
        <dbReference type="ARBA" id="ARBA00022692"/>
    </source>
</evidence>
<dbReference type="InterPro" id="IPR003660">
    <property type="entry name" value="HAMP_dom"/>
</dbReference>
<dbReference type="PANTHER" id="PTHR45436">
    <property type="entry name" value="SENSOR HISTIDINE KINASE YKOH"/>
    <property type="match status" value="1"/>
</dbReference>
<dbReference type="InterPro" id="IPR003594">
    <property type="entry name" value="HATPase_dom"/>
</dbReference>
<evidence type="ECO:0000313" key="17">
    <source>
        <dbReference type="EMBL" id="CAG2144203.1"/>
    </source>
</evidence>
<accession>A0ABM8TGF8</accession>
<sequence length="463" mass="49889">MTRARSLTTRLALSFALIAGCAFAGVGMYLYQALATQIIERDDAELLRKVTRARAELAERDGSAAERLRELGSVVSGNDEYGLRVRLPDGTLLLATGADAGAIPEVTSLAAGAPIDGNAIQTWSTSHGYPVRGVLMLAGPGQPQVVLYQVAASRLALLRAYRWKVIIAACLGALGAGLLGYAALHAGMAPLRRIAAGTKTVTFSSGALPVDPSELPAELNELAQALQHMIERLRERYERLSQFSADLAHDFRTPIGNLLGQTQVALASDRSADEYQALLASNIEEYERLARMIENMLFLARADNARVALNYVDLDLAVELERQADYFELLADSRQITICVDARGTVFADAFLLRRAIGNLISNAVRYSPAGAQIGLSARQLEGEARIEVSNPGPGIAAEHLPKLFDRFFRGDPARANSLESSGIGLAIVKTIMELHHGTVQAESTPGEMTIFRLVFPERPASP</sequence>
<feature type="transmembrane region" description="Helical" evidence="14">
    <location>
        <begin position="163"/>
        <end position="184"/>
    </location>
</feature>
<dbReference type="RefSeq" id="WP_211953605.1">
    <property type="nucleotide sequence ID" value="NZ_CAJPVI010000013.1"/>
</dbReference>
<evidence type="ECO:0000259" key="16">
    <source>
        <dbReference type="PROSITE" id="PS50885"/>
    </source>
</evidence>
<comment type="catalytic activity">
    <reaction evidence="1 14">
        <text>ATP + protein L-histidine = ADP + protein N-phospho-L-histidine.</text>
        <dbReference type="EC" id="2.7.13.3"/>
    </reaction>
</comment>
<comment type="caution">
    <text evidence="17">The sequence shown here is derived from an EMBL/GenBank/DDBJ whole genome shotgun (WGS) entry which is preliminary data.</text>
</comment>
<dbReference type="PROSITE" id="PS51257">
    <property type="entry name" value="PROKAR_LIPOPROTEIN"/>
    <property type="match status" value="1"/>
</dbReference>
<dbReference type="InterPro" id="IPR048590">
    <property type="entry name" value="CusS-like_sensor"/>
</dbReference>
<dbReference type="PRINTS" id="PR00344">
    <property type="entry name" value="BCTRLSENSOR"/>
</dbReference>
<evidence type="ECO:0000256" key="8">
    <source>
        <dbReference type="ARBA" id="ARBA00022741"/>
    </source>
</evidence>
<dbReference type="PROSITE" id="PS50885">
    <property type="entry name" value="HAMP"/>
    <property type="match status" value="1"/>
</dbReference>
<gene>
    <name evidence="17" type="primary">czcS_2</name>
    <name evidence="17" type="ORF">LMG26411_02525</name>
</gene>
<feature type="transmembrane region" description="Helical" evidence="14">
    <location>
        <begin position="12"/>
        <end position="31"/>
    </location>
</feature>
<keyword evidence="8 14" id="KW-0547">Nucleotide-binding</keyword>
<dbReference type="InterPro" id="IPR005467">
    <property type="entry name" value="His_kinase_dom"/>
</dbReference>
<dbReference type="EMBL" id="CAJPVI010000013">
    <property type="protein sequence ID" value="CAG2144203.1"/>
    <property type="molecule type" value="Genomic_DNA"/>
</dbReference>
<organism evidence="17 18">
    <name type="scientific">Cupriavidus numazuensis</name>
    <dbReference type="NCBI Taxonomy" id="221992"/>
    <lineage>
        <taxon>Bacteria</taxon>
        <taxon>Pseudomonadati</taxon>
        <taxon>Pseudomonadota</taxon>
        <taxon>Betaproteobacteria</taxon>
        <taxon>Burkholderiales</taxon>
        <taxon>Burkholderiaceae</taxon>
        <taxon>Cupriavidus</taxon>
    </lineage>
</organism>
<evidence type="ECO:0000256" key="13">
    <source>
        <dbReference type="ARBA" id="ARBA00023136"/>
    </source>
</evidence>
<keyword evidence="6 14" id="KW-0808">Transferase</keyword>
<dbReference type="NCBIfam" id="TIGR01386">
    <property type="entry name" value="cztS_silS_copS"/>
    <property type="match status" value="1"/>
</dbReference>
<keyword evidence="11 14" id="KW-1133">Transmembrane helix</keyword>
<evidence type="ECO:0000256" key="9">
    <source>
        <dbReference type="ARBA" id="ARBA00022777"/>
    </source>
</evidence>
<dbReference type="SUPFAM" id="SSF55874">
    <property type="entry name" value="ATPase domain of HSP90 chaperone/DNA topoisomerase II/histidine kinase"/>
    <property type="match status" value="1"/>
</dbReference>
<dbReference type="InterPro" id="IPR036890">
    <property type="entry name" value="HATPase_C_sf"/>
</dbReference>
<name>A0ABM8TGF8_9BURK</name>
<keyword evidence="10 14" id="KW-0067">ATP-binding</keyword>
<dbReference type="Gene3D" id="6.10.340.10">
    <property type="match status" value="1"/>
</dbReference>
<keyword evidence="7 14" id="KW-0812">Transmembrane</keyword>
<evidence type="ECO:0000256" key="12">
    <source>
        <dbReference type="ARBA" id="ARBA00023012"/>
    </source>
</evidence>
<dbReference type="SMART" id="SM00304">
    <property type="entry name" value="HAMP"/>
    <property type="match status" value="1"/>
</dbReference>
<dbReference type="Pfam" id="PF21085">
    <property type="entry name" value="CusS"/>
    <property type="match status" value="1"/>
</dbReference>
<dbReference type="InterPro" id="IPR036097">
    <property type="entry name" value="HisK_dim/P_sf"/>
</dbReference>
<dbReference type="EC" id="2.7.13.3" evidence="14"/>
<dbReference type="PANTHER" id="PTHR45436:SF3">
    <property type="entry name" value="SENSOR HISTIDINE KINASE HPRS"/>
    <property type="match status" value="1"/>
</dbReference>
<evidence type="ECO:0000256" key="11">
    <source>
        <dbReference type="ARBA" id="ARBA00022989"/>
    </source>
</evidence>
<dbReference type="Pfam" id="PF02518">
    <property type="entry name" value="HATPase_c"/>
    <property type="match status" value="1"/>
</dbReference>
<dbReference type="GO" id="GO:0004673">
    <property type="term" value="F:protein histidine kinase activity"/>
    <property type="evidence" value="ECO:0007669"/>
    <property type="project" value="UniProtKB-EC"/>
</dbReference>
<keyword evidence="13 14" id="KW-0472">Membrane</keyword>
<keyword evidence="9 14" id="KW-0418">Kinase</keyword>
<evidence type="ECO:0000256" key="5">
    <source>
        <dbReference type="ARBA" id="ARBA00022553"/>
    </source>
</evidence>
<dbReference type="InterPro" id="IPR003661">
    <property type="entry name" value="HisK_dim/P_dom"/>
</dbReference>
<proteinExistence type="predicted"/>
<feature type="domain" description="Histidine kinase" evidence="15">
    <location>
        <begin position="246"/>
        <end position="460"/>
    </location>
</feature>
<comment type="function">
    <text evidence="14">Member of a two-component regulatory system.</text>
</comment>
<dbReference type="PROSITE" id="PS50109">
    <property type="entry name" value="HIS_KIN"/>
    <property type="match status" value="1"/>
</dbReference>
<reference evidence="17 18" key="1">
    <citation type="submission" date="2021-03" db="EMBL/GenBank/DDBJ databases">
        <authorList>
            <person name="Peeters C."/>
        </authorList>
    </citation>
    <scope>NUCLEOTIDE SEQUENCE [LARGE SCALE GENOMIC DNA]</scope>
    <source>
        <strain evidence="17 18">LMG 26411</strain>
    </source>
</reference>
<comment type="subcellular location">
    <subcellularLocation>
        <location evidence="2 14">Cell inner membrane</location>
    </subcellularLocation>
</comment>
<keyword evidence="4 14" id="KW-0997">Cell inner membrane</keyword>
<protein>
    <recommendedName>
        <fullName evidence="14">Sensor protein</fullName>
        <ecNumber evidence="14">2.7.13.3</ecNumber>
    </recommendedName>
</protein>
<evidence type="ECO:0000256" key="2">
    <source>
        <dbReference type="ARBA" id="ARBA00004533"/>
    </source>
</evidence>